<gene>
    <name evidence="2" type="ORF">Tci_698942</name>
</gene>
<comment type="caution">
    <text evidence="2">The sequence shown here is derived from an EMBL/GenBank/DDBJ whole genome shotgun (WGS) entry which is preliminary data.</text>
</comment>
<dbReference type="EMBL" id="BKCJ010589650">
    <property type="protein sequence ID" value="GFB26971.1"/>
    <property type="molecule type" value="Genomic_DNA"/>
</dbReference>
<accession>A0A699L9A3</accession>
<feature type="compositionally biased region" description="Basic and acidic residues" evidence="1">
    <location>
        <begin position="23"/>
        <end position="36"/>
    </location>
</feature>
<reference evidence="2" key="1">
    <citation type="journal article" date="2019" name="Sci. Rep.">
        <title>Draft genome of Tanacetum cinerariifolium, the natural source of mosquito coil.</title>
        <authorList>
            <person name="Yamashiro T."/>
            <person name="Shiraishi A."/>
            <person name="Satake H."/>
            <person name="Nakayama K."/>
        </authorList>
    </citation>
    <scope>NUCLEOTIDE SEQUENCE</scope>
</reference>
<dbReference type="AlphaFoldDB" id="A0A699L9A3"/>
<proteinExistence type="predicted"/>
<evidence type="ECO:0000256" key="1">
    <source>
        <dbReference type="SAM" id="MobiDB-lite"/>
    </source>
</evidence>
<feature type="region of interest" description="Disordered" evidence="1">
    <location>
        <begin position="1"/>
        <end position="92"/>
    </location>
</feature>
<organism evidence="2">
    <name type="scientific">Tanacetum cinerariifolium</name>
    <name type="common">Dalmatian daisy</name>
    <name type="synonym">Chrysanthemum cinerariifolium</name>
    <dbReference type="NCBI Taxonomy" id="118510"/>
    <lineage>
        <taxon>Eukaryota</taxon>
        <taxon>Viridiplantae</taxon>
        <taxon>Streptophyta</taxon>
        <taxon>Embryophyta</taxon>
        <taxon>Tracheophyta</taxon>
        <taxon>Spermatophyta</taxon>
        <taxon>Magnoliopsida</taxon>
        <taxon>eudicotyledons</taxon>
        <taxon>Gunneridae</taxon>
        <taxon>Pentapetalae</taxon>
        <taxon>asterids</taxon>
        <taxon>campanulids</taxon>
        <taxon>Asterales</taxon>
        <taxon>Asteraceae</taxon>
        <taxon>Asteroideae</taxon>
        <taxon>Anthemideae</taxon>
        <taxon>Anthemidinae</taxon>
        <taxon>Tanacetum</taxon>
    </lineage>
</organism>
<feature type="compositionally biased region" description="Acidic residues" evidence="1">
    <location>
        <begin position="47"/>
        <end position="73"/>
    </location>
</feature>
<evidence type="ECO:0000313" key="2">
    <source>
        <dbReference type="EMBL" id="GFB26971.1"/>
    </source>
</evidence>
<protein>
    <submittedName>
        <fullName evidence="2">Uncharacterized protein</fullName>
    </submittedName>
</protein>
<name>A0A699L9A3_TANCI</name>
<sequence>MEDQPLPSDASPTALSPGYVVDSDPKKDEKDHKEDLAYYPADRGNNDDDESSNDDDDGDDVEKDEEDKEEEEEHLASADPSDVSTYYLVPSS</sequence>